<dbReference type="Proteomes" id="UP000444721">
    <property type="component" value="Unassembled WGS sequence"/>
</dbReference>
<dbReference type="PRINTS" id="PR00385">
    <property type="entry name" value="P450"/>
</dbReference>
<reference evidence="8 9" key="1">
    <citation type="journal article" date="2019" name="Sci. Rep.">
        <title>Nanopore sequencing improves the draft genome of the human pathogenic amoeba Naegleria fowleri.</title>
        <authorList>
            <person name="Liechti N."/>
            <person name="Schurch N."/>
            <person name="Bruggmann R."/>
            <person name="Wittwer M."/>
        </authorList>
    </citation>
    <scope>NUCLEOTIDE SEQUENCE [LARGE SCALE GENOMIC DNA]</scope>
    <source>
        <strain evidence="8 9">ATCC 30894</strain>
    </source>
</reference>
<dbReference type="GO" id="GO:0005506">
    <property type="term" value="F:iron ion binding"/>
    <property type="evidence" value="ECO:0007669"/>
    <property type="project" value="InterPro"/>
</dbReference>
<feature type="transmembrane region" description="Helical" evidence="7">
    <location>
        <begin position="6"/>
        <end position="27"/>
    </location>
</feature>
<evidence type="ECO:0000256" key="1">
    <source>
        <dbReference type="ARBA" id="ARBA00010617"/>
    </source>
</evidence>
<dbReference type="GO" id="GO:0020037">
    <property type="term" value="F:heme binding"/>
    <property type="evidence" value="ECO:0007669"/>
    <property type="project" value="InterPro"/>
</dbReference>
<dbReference type="GeneID" id="68116595"/>
<keyword evidence="2 5" id="KW-0349">Heme</keyword>
<dbReference type="PANTHER" id="PTHR24304">
    <property type="entry name" value="CYTOCHROME P450 FAMILY 7"/>
    <property type="match status" value="1"/>
</dbReference>
<comment type="cofactor">
    <cofactor evidence="5">
        <name>heme</name>
        <dbReference type="ChEBI" id="CHEBI:30413"/>
    </cofactor>
</comment>
<dbReference type="VEuPathDB" id="AmoebaDB:NfTy_061980"/>
<keyword evidence="6" id="KW-0560">Oxidoreductase</keyword>
<name>A0A6A5BCR7_NAEFO</name>
<comment type="similarity">
    <text evidence="1 6">Belongs to the cytochrome P450 family.</text>
</comment>
<dbReference type="EMBL" id="VFQX01000068">
    <property type="protein sequence ID" value="KAF0972476.1"/>
    <property type="molecule type" value="Genomic_DNA"/>
</dbReference>
<gene>
    <name evidence="8" type="ORF">FDP41_009379</name>
</gene>
<keyword evidence="3 5" id="KW-0479">Metal-binding</keyword>
<sequence>MSSEIGVLDIVIALSTALVVFLVIRYFSSQKGKKNEPPRVPNLIPYVGSFVSFAKNPVQFIIDNSKKYGDVFTATILGKEMTFLNHPKILDTFFKATDNELSLRDVYRFMRPVFGTGVVYDADSTERMMEQVKFVSSGLTTARFRVFVDIFEDEIAHKVKELGPEGTVDVAELMADLIIFTASRCLLGDEVRQYLSEKNLGKLYHDIDDGISPLSFFYPSLPAPKRDKARKAVGEIFQELLDKRREEHKKHPERLLDESKMDVVDHLLTQKYKDGQELTDVHRIGILIAGLFAGQHTSSITSSWTLMNVISNKKVLEKVRKEQEEIMGSDKVLDYDKVMKMDYLEACMKEALRMYPPLIMIMRMARKPRECEQYIIPKGNILVVSPSVAGRCTDTYTNPDVFDPERLTERKEHEKFKYGAVPFGAGRHKCIGENFALLQVKSIISILLRYFDMEYIGKIPDPSYTSLVVGPSPPTRMRYKLRKQQ</sequence>
<keyword evidence="9" id="KW-1185">Reference proteome</keyword>
<dbReference type="SMR" id="A0A6A5BCR7"/>
<evidence type="ECO:0000256" key="4">
    <source>
        <dbReference type="ARBA" id="ARBA00023004"/>
    </source>
</evidence>
<dbReference type="RefSeq" id="XP_044557190.1">
    <property type="nucleotide sequence ID" value="XM_044713330.1"/>
</dbReference>
<keyword evidence="6" id="KW-0503">Monooxygenase</keyword>
<dbReference type="VEuPathDB" id="AmoebaDB:FDP41_009379"/>
<keyword evidence="7" id="KW-0472">Membrane</keyword>
<dbReference type="InterPro" id="IPR002403">
    <property type="entry name" value="Cyt_P450_E_grp-IV"/>
</dbReference>
<dbReference type="OMA" id="HWFPFVG"/>
<dbReference type="InterPro" id="IPR001128">
    <property type="entry name" value="Cyt_P450"/>
</dbReference>
<dbReference type="InterPro" id="IPR036396">
    <property type="entry name" value="Cyt_P450_sf"/>
</dbReference>
<keyword evidence="4 5" id="KW-0408">Iron</keyword>
<evidence type="ECO:0000256" key="2">
    <source>
        <dbReference type="ARBA" id="ARBA00022617"/>
    </source>
</evidence>
<keyword evidence="7" id="KW-0812">Transmembrane</keyword>
<feature type="binding site" description="axial binding residue" evidence="5">
    <location>
        <position position="430"/>
    </location>
    <ligand>
        <name>heme</name>
        <dbReference type="ChEBI" id="CHEBI:30413"/>
    </ligand>
    <ligandPart>
        <name>Fe</name>
        <dbReference type="ChEBI" id="CHEBI:18248"/>
    </ligandPart>
</feature>
<dbReference type="Gene3D" id="1.10.630.10">
    <property type="entry name" value="Cytochrome P450"/>
    <property type="match status" value="1"/>
</dbReference>
<proteinExistence type="inferred from homology"/>
<dbReference type="InterPro" id="IPR050529">
    <property type="entry name" value="CYP450_sterol_14alpha_dmase"/>
</dbReference>
<evidence type="ECO:0000256" key="5">
    <source>
        <dbReference type="PIRSR" id="PIRSR602403-1"/>
    </source>
</evidence>
<dbReference type="AlphaFoldDB" id="A0A6A5BCR7"/>
<organism evidence="8 9">
    <name type="scientific">Naegleria fowleri</name>
    <name type="common">Brain eating amoeba</name>
    <dbReference type="NCBI Taxonomy" id="5763"/>
    <lineage>
        <taxon>Eukaryota</taxon>
        <taxon>Discoba</taxon>
        <taxon>Heterolobosea</taxon>
        <taxon>Tetramitia</taxon>
        <taxon>Eutetramitia</taxon>
        <taxon>Vahlkampfiidae</taxon>
        <taxon>Naegleria</taxon>
    </lineage>
</organism>
<evidence type="ECO:0000256" key="6">
    <source>
        <dbReference type="RuleBase" id="RU000461"/>
    </source>
</evidence>
<evidence type="ECO:0000256" key="3">
    <source>
        <dbReference type="ARBA" id="ARBA00022723"/>
    </source>
</evidence>
<dbReference type="GO" id="GO:0004497">
    <property type="term" value="F:monooxygenase activity"/>
    <property type="evidence" value="ECO:0007669"/>
    <property type="project" value="UniProtKB-KW"/>
</dbReference>
<dbReference type="OrthoDB" id="1055148at2759"/>
<comment type="caution">
    <text evidence="8">The sequence shown here is derived from an EMBL/GenBank/DDBJ whole genome shotgun (WGS) entry which is preliminary data.</text>
</comment>
<dbReference type="SUPFAM" id="SSF48264">
    <property type="entry name" value="Cytochrome P450"/>
    <property type="match status" value="1"/>
</dbReference>
<protein>
    <recommendedName>
        <fullName evidence="10">Cytochrome P450</fullName>
    </recommendedName>
</protein>
<dbReference type="CDD" id="cd11042">
    <property type="entry name" value="CYP51-like"/>
    <property type="match status" value="1"/>
</dbReference>
<keyword evidence="7" id="KW-1133">Transmembrane helix</keyword>
<dbReference type="PANTHER" id="PTHR24304:SF2">
    <property type="entry name" value="24-HYDROXYCHOLESTEROL 7-ALPHA-HYDROXYLASE"/>
    <property type="match status" value="1"/>
</dbReference>
<dbReference type="InterPro" id="IPR017972">
    <property type="entry name" value="Cyt_P450_CS"/>
</dbReference>
<dbReference type="VEuPathDB" id="AmoebaDB:NF0102700"/>
<dbReference type="PRINTS" id="PR00465">
    <property type="entry name" value="EP450IV"/>
</dbReference>
<accession>A0A6A5BCR7</accession>
<evidence type="ECO:0000313" key="9">
    <source>
        <dbReference type="Proteomes" id="UP000444721"/>
    </source>
</evidence>
<dbReference type="Pfam" id="PF00067">
    <property type="entry name" value="p450"/>
    <property type="match status" value="1"/>
</dbReference>
<evidence type="ECO:0000313" key="8">
    <source>
        <dbReference type="EMBL" id="KAF0972476.1"/>
    </source>
</evidence>
<evidence type="ECO:0008006" key="10">
    <source>
        <dbReference type="Google" id="ProtNLM"/>
    </source>
</evidence>
<evidence type="ECO:0000256" key="7">
    <source>
        <dbReference type="SAM" id="Phobius"/>
    </source>
</evidence>
<dbReference type="PROSITE" id="PS00086">
    <property type="entry name" value="CYTOCHROME_P450"/>
    <property type="match status" value="1"/>
</dbReference>
<dbReference type="GO" id="GO:0016705">
    <property type="term" value="F:oxidoreductase activity, acting on paired donors, with incorporation or reduction of molecular oxygen"/>
    <property type="evidence" value="ECO:0007669"/>
    <property type="project" value="InterPro"/>
</dbReference>